<feature type="domain" description="RING-type" evidence="8">
    <location>
        <begin position="436"/>
        <end position="469"/>
    </location>
</feature>
<feature type="region of interest" description="Disordered" evidence="7">
    <location>
        <begin position="295"/>
        <end position="315"/>
    </location>
</feature>
<dbReference type="PANTHER" id="PTHR19368:SF15">
    <property type="entry name" value="XLR_SYCP3_FAM9 DOMAIN-CONTAINING PROTEIN"/>
    <property type="match status" value="1"/>
</dbReference>
<protein>
    <submittedName>
        <fullName evidence="9">Synaptonemal complex 3-like protein</fullName>
    </submittedName>
</protein>
<evidence type="ECO:0000256" key="1">
    <source>
        <dbReference type="ARBA" id="ARBA00010283"/>
    </source>
</evidence>
<dbReference type="AlphaFoldDB" id="A0A498MJJ0"/>
<reference evidence="9 10" key="1">
    <citation type="submission" date="2018-03" db="EMBL/GenBank/DDBJ databases">
        <title>Draft genome sequence of Rohu Carp (Labeo rohita).</title>
        <authorList>
            <person name="Das P."/>
            <person name="Kushwaha B."/>
            <person name="Joshi C.G."/>
            <person name="Kumar D."/>
            <person name="Nagpure N.S."/>
            <person name="Sahoo L."/>
            <person name="Das S.P."/>
            <person name="Bit A."/>
            <person name="Patnaik S."/>
            <person name="Meher P.K."/>
            <person name="Jayasankar P."/>
            <person name="Koringa P.G."/>
            <person name="Patel N.V."/>
            <person name="Hinsu A.T."/>
            <person name="Kumar R."/>
            <person name="Pandey M."/>
            <person name="Agarwal S."/>
            <person name="Srivastava S."/>
            <person name="Singh M."/>
            <person name="Iquebal M.A."/>
            <person name="Jaiswal S."/>
            <person name="Angadi U.B."/>
            <person name="Kumar N."/>
            <person name="Raza M."/>
            <person name="Shah T.M."/>
            <person name="Rai A."/>
            <person name="Jena J.K."/>
        </authorList>
    </citation>
    <scope>NUCLEOTIDE SEQUENCE [LARGE SCALE GENOMIC DNA]</scope>
    <source>
        <strain evidence="9">DASCIFA01</strain>
        <tissue evidence="9">Testis</tissue>
    </source>
</reference>
<feature type="compositionally biased region" description="Low complexity" evidence="7">
    <location>
        <begin position="301"/>
        <end position="311"/>
    </location>
</feature>
<dbReference type="InterPro" id="IPR051443">
    <property type="entry name" value="XLR/SYCP3"/>
</dbReference>
<evidence type="ECO:0000256" key="4">
    <source>
        <dbReference type="ARBA" id="ARBA00022833"/>
    </source>
</evidence>
<dbReference type="PANTHER" id="PTHR19368">
    <property type="entry name" value="XLR/SCP3/FAM9"/>
    <property type="match status" value="1"/>
</dbReference>
<gene>
    <name evidence="9" type="ORF">ROHU_007217</name>
</gene>
<evidence type="ECO:0000256" key="7">
    <source>
        <dbReference type="SAM" id="MobiDB-lite"/>
    </source>
</evidence>
<dbReference type="STRING" id="84645.A0A498MJJ0"/>
<keyword evidence="4" id="KW-0862">Zinc</keyword>
<evidence type="ECO:0000256" key="6">
    <source>
        <dbReference type="SAM" id="Coils"/>
    </source>
</evidence>
<dbReference type="GO" id="GO:0007286">
    <property type="term" value="P:spermatid development"/>
    <property type="evidence" value="ECO:0007669"/>
    <property type="project" value="TreeGrafter"/>
</dbReference>
<name>A0A498MJJ0_LABRO</name>
<dbReference type="EMBL" id="QBIY01012661">
    <property type="protein sequence ID" value="RXN19632.1"/>
    <property type="molecule type" value="Genomic_DNA"/>
</dbReference>
<feature type="region of interest" description="Disordered" evidence="7">
    <location>
        <begin position="353"/>
        <end position="377"/>
    </location>
</feature>
<organism evidence="9 10">
    <name type="scientific">Labeo rohita</name>
    <name type="common">Indian major carp</name>
    <name type="synonym">Cyprinus rohita</name>
    <dbReference type="NCBI Taxonomy" id="84645"/>
    <lineage>
        <taxon>Eukaryota</taxon>
        <taxon>Metazoa</taxon>
        <taxon>Chordata</taxon>
        <taxon>Craniata</taxon>
        <taxon>Vertebrata</taxon>
        <taxon>Euteleostomi</taxon>
        <taxon>Actinopterygii</taxon>
        <taxon>Neopterygii</taxon>
        <taxon>Teleostei</taxon>
        <taxon>Ostariophysi</taxon>
        <taxon>Cypriniformes</taxon>
        <taxon>Cyprinidae</taxon>
        <taxon>Labeoninae</taxon>
        <taxon>Labeonini</taxon>
        <taxon>Labeo</taxon>
    </lineage>
</organism>
<dbReference type="PROSITE" id="PS50089">
    <property type="entry name" value="ZF_RING_2"/>
    <property type="match status" value="1"/>
</dbReference>
<comment type="similarity">
    <text evidence="1">Belongs to the XLR/SYCP3 family.</text>
</comment>
<feature type="coiled-coil region" evidence="6">
    <location>
        <begin position="137"/>
        <end position="196"/>
    </location>
</feature>
<feature type="region of interest" description="Disordered" evidence="7">
    <location>
        <begin position="29"/>
        <end position="48"/>
    </location>
</feature>
<evidence type="ECO:0000256" key="3">
    <source>
        <dbReference type="ARBA" id="ARBA00022771"/>
    </source>
</evidence>
<proteinExistence type="inferred from homology"/>
<keyword evidence="3 5" id="KW-0863">Zinc-finger</keyword>
<evidence type="ECO:0000256" key="2">
    <source>
        <dbReference type="ARBA" id="ARBA00022723"/>
    </source>
</evidence>
<keyword evidence="10" id="KW-1185">Reference proteome</keyword>
<sequence length="469" mass="54386">MAASARKQNKKTKHTDSTADLKKAFDFDTLDEKKGSGSDDDTRDETPIIDKLTKKRSADTFDDDDLTAGVGNEVQTMLERFGADISKAMQTKRKRLEVLTKNSLKGSTQKLEQMWKTQQNQRQKLTQDYSQQVLSVLQQWETDVQKSEEQEEKLNNLFRQQQKLFQQARVVQNQKMKTIKDLYEQFVKNMEEMEKSHEAFLQGTQMELRKEMALLQKKIMMDTTLDTLMTSPPLLFQRPLAKRMQEPVSSPVYPIPEDIVIIEDDADEVESMVRSVQMAEDEAYARSLQEQFDMEERMEQQRQQNRSPSRNNHNHMVDPYVGLGWISPWASMINSASFSHGPSELSELQQVILGEQPRRQQGRRQTGRPRNSRRRQASHLHMDLFDDSQGNNYEALLAFEEQQGAVVAKNTLTKAEIERLPVKTYDPAHSAGKTDCQICFSEYKAGERLRMLPCLHDYHVKCIDRWLKV</sequence>
<dbReference type="InterPro" id="IPR001841">
    <property type="entry name" value="Znf_RING"/>
</dbReference>
<keyword evidence="6" id="KW-0175">Coiled coil</keyword>
<dbReference type="InterPro" id="IPR006888">
    <property type="entry name" value="XLR/SYCP3/FAM9_dom"/>
</dbReference>
<dbReference type="Pfam" id="PF04803">
    <property type="entry name" value="Cor1"/>
    <property type="match status" value="1"/>
</dbReference>
<evidence type="ECO:0000256" key="5">
    <source>
        <dbReference type="PROSITE-ProRule" id="PRU00175"/>
    </source>
</evidence>
<evidence type="ECO:0000313" key="9">
    <source>
        <dbReference type="EMBL" id="RXN19632.1"/>
    </source>
</evidence>
<dbReference type="GO" id="GO:0051321">
    <property type="term" value="P:meiotic cell cycle"/>
    <property type="evidence" value="ECO:0007669"/>
    <property type="project" value="TreeGrafter"/>
</dbReference>
<evidence type="ECO:0000259" key="8">
    <source>
        <dbReference type="PROSITE" id="PS50089"/>
    </source>
</evidence>
<dbReference type="SUPFAM" id="SSF57850">
    <property type="entry name" value="RING/U-box"/>
    <property type="match status" value="1"/>
</dbReference>
<dbReference type="Pfam" id="PF17123">
    <property type="entry name" value="zf-RING_11"/>
    <property type="match status" value="1"/>
</dbReference>
<dbReference type="InterPro" id="IPR013083">
    <property type="entry name" value="Znf_RING/FYVE/PHD"/>
</dbReference>
<feature type="compositionally biased region" description="Basic residues" evidence="7">
    <location>
        <begin position="360"/>
        <end position="377"/>
    </location>
</feature>
<comment type="caution">
    <text evidence="9">The sequence shown here is derived from an EMBL/GenBank/DDBJ whole genome shotgun (WGS) entry which is preliminary data.</text>
</comment>
<evidence type="ECO:0000313" key="10">
    <source>
        <dbReference type="Proteomes" id="UP000290572"/>
    </source>
</evidence>
<dbReference type="Proteomes" id="UP000290572">
    <property type="component" value="Unassembled WGS sequence"/>
</dbReference>
<keyword evidence="2" id="KW-0479">Metal-binding</keyword>
<dbReference type="GO" id="GO:0008270">
    <property type="term" value="F:zinc ion binding"/>
    <property type="evidence" value="ECO:0007669"/>
    <property type="project" value="UniProtKB-KW"/>
</dbReference>
<dbReference type="GO" id="GO:0000795">
    <property type="term" value="C:synaptonemal complex"/>
    <property type="evidence" value="ECO:0007669"/>
    <property type="project" value="TreeGrafter"/>
</dbReference>
<accession>A0A498MJJ0</accession>
<dbReference type="Gene3D" id="3.30.40.10">
    <property type="entry name" value="Zinc/RING finger domain, C3HC4 (zinc finger)"/>
    <property type="match status" value="1"/>
</dbReference>